<feature type="transmembrane region" description="Helical" evidence="1">
    <location>
        <begin position="140"/>
        <end position="164"/>
    </location>
</feature>
<comment type="caution">
    <text evidence="2">The sequence shown here is derived from an EMBL/GenBank/DDBJ whole genome shotgun (WGS) entry which is preliminary data.</text>
</comment>
<organism evidence="2 3">
    <name type="scientific">Phytophthora lilii</name>
    <dbReference type="NCBI Taxonomy" id="2077276"/>
    <lineage>
        <taxon>Eukaryota</taxon>
        <taxon>Sar</taxon>
        <taxon>Stramenopiles</taxon>
        <taxon>Oomycota</taxon>
        <taxon>Peronosporomycetes</taxon>
        <taxon>Peronosporales</taxon>
        <taxon>Peronosporaceae</taxon>
        <taxon>Phytophthora</taxon>
    </lineage>
</organism>
<evidence type="ECO:0000256" key="1">
    <source>
        <dbReference type="SAM" id="Phobius"/>
    </source>
</evidence>
<sequence length="348" mass="37022">MLLPPTSQVVYDRDRFAAVMRSNLNTVAYVGLLSGVFVLSEAGMSLTLMRHASSWKHRLARAKRSIKDLQQTAVSLDPINGNANILAPDSPLSFFHQVAIDLCKTDYDNVVLTICACCSGLQWIQLFENSTRRQRIAMRVVVVLTILAVAFILAIMCANVVFVAKCSSIGSRIASANFALVNTSTEVSIDTIQLQNSFSRGEIIISAASSSTGSVDIGFYGSERVAIGVELPQDPLRSLIVNSNTSVVVNGSSTDAITFQGLSISTVQSSIVCSNVNIQGDELVLQTTSGGISIEGMVIDARDTSVTESPAKVYSALGLVSLTDVILSHCDLLVETGASSLVLSDIHG</sequence>
<evidence type="ECO:0000313" key="2">
    <source>
        <dbReference type="EMBL" id="GMF11960.1"/>
    </source>
</evidence>
<proteinExistence type="predicted"/>
<dbReference type="OrthoDB" id="69410at2759"/>
<evidence type="ECO:0000313" key="3">
    <source>
        <dbReference type="Proteomes" id="UP001165083"/>
    </source>
</evidence>
<keyword evidence="1" id="KW-1133">Transmembrane helix</keyword>
<dbReference type="EMBL" id="BSXW01000094">
    <property type="protein sequence ID" value="GMF11960.1"/>
    <property type="molecule type" value="Genomic_DNA"/>
</dbReference>
<dbReference type="Proteomes" id="UP001165083">
    <property type="component" value="Unassembled WGS sequence"/>
</dbReference>
<reference evidence="2" key="1">
    <citation type="submission" date="2023-04" db="EMBL/GenBank/DDBJ databases">
        <title>Phytophthora lilii NBRC 32176.</title>
        <authorList>
            <person name="Ichikawa N."/>
            <person name="Sato H."/>
            <person name="Tonouchi N."/>
        </authorList>
    </citation>
    <scope>NUCLEOTIDE SEQUENCE</scope>
    <source>
        <strain evidence="2">NBRC 32176</strain>
    </source>
</reference>
<keyword evidence="1" id="KW-0472">Membrane</keyword>
<name>A0A9W6WQE6_9STRA</name>
<dbReference type="AlphaFoldDB" id="A0A9W6WQE6"/>
<protein>
    <submittedName>
        <fullName evidence="2">Unnamed protein product</fullName>
    </submittedName>
</protein>
<keyword evidence="1" id="KW-0812">Transmembrane</keyword>
<accession>A0A9W6WQE6</accession>
<gene>
    <name evidence="2" type="ORF">Plil01_000262500</name>
</gene>
<keyword evidence="3" id="KW-1185">Reference proteome</keyword>
<feature type="transmembrane region" description="Helical" evidence="1">
    <location>
        <begin position="27"/>
        <end position="49"/>
    </location>
</feature>